<feature type="region of interest" description="Disordered" evidence="1">
    <location>
        <begin position="53"/>
        <end position="82"/>
    </location>
</feature>
<dbReference type="NCBIfam" id="TIGR04438">
    <property type="entry name" value="small_Trp_rich"/>
    <property type="match status" value="1"/>
</dbReference>
<feature type="compositionally biased region" description="Basic and acidic residues" evidence="1">
    <location>
        <begin position="53"/>
        <end position="68"/>
    </location>
</feature>
<gene>
    <name evidence="3" type="ORF">CS062_15040</name>
</gene>
<comment type="caution">
    <text evidence="3">The sequence shown here is derived from an EMBL/GenBank/DDBJ whole genome shotgun (WGS) entry which is preliminary data.</text>
</comment>
<evidence type="ECO:0000256" key="2">
    <source>
        <dbReference type="SAM" id="Phobius"/>
    </source>
</evidence>
<organism evidence="3 4">
    <name type="scientific">Roseateles chitinivorans</name>
    <dbReference type="NCBI Taxonomy" id="2917965"/>
    <lineage>
        <taxon>Bacteria</taxon>
        <taxon>Pseudomonadati</taxon>
        <taxon>Pseudomonadota</taxon>
        <taxon>Betaproteobacteria</taxon>
        <taxon>Burkholderiales</taxon>
        <taxon>Sphaerotilaceae</taxon>
        <taxon>Roseateles</taxon>
    </lineage>
</organism>
<dbReference type="RefSeq" id="WP_099862437.1">
    <property type="nucleotide sequence ID" value="NZ_PEOG01000039.1"/>
</dbReference>
<protein>
    <recommendedName>
        <fullName evidence="5">TIGR04438 family Trp-rich protein</fullName>
    </recommendedName>
</protein>
<dbReference type="InterPro" id="IPR031044">
    <property type="entry name" value="Small_Trp_rich"/>
</dbReference>
<keyword evidence="2" id="KW-1133">Transmembrane helix</keyword>
<feature type="transmembrane region" description="Helical" evidence="2">
    <location>
        <begin position="26"/>
        <end position="43"/>
    </location>
</feature>
<keyword evidence="2" id="KW-0472">Membrane</keyword>
<name>A0A2G9C7E5_9BURK</name>
<reference evidence="3 4" key="1">
    <citation type="submission" date="2017-11" db="EMBL/GenBank/DDBJ databases">
        <title>Draft genome sequence of Mitsuaria sp. HWN-4.</title>
        <authorList>
            <person name="Gundlapally S.R."/>
        </authorList>
    </citation>
    <scope>NUCLEOTIDE SEQUENCE [LARGE SCALE GENOMIC DNA]</scope>
    <source>
        <strain evidence="3 4">HWN-4</strain>
    </source>
</reference>
<keyword evidence="2" id="KW-0812">Transmembrane</keyword>
<evidence type="ECO:0000256" key="1">
    <source>
        <dbReference type="SAM" id="MobiDB-lite"/>
    </source>
</evidence>
<accession>A0A2G9C7E5</accession>
<evidence type="ECO:0008006" key="5">
    <source>
        <dbReference type="Google" id="ProtNLM"/>
    </source>
</evidence>
<proteinExistence type="predicted"/>
<dbReference type="EMBL" id="PEOG01000039">
    <property type="protein sequence ID" value="PIM52361.1"/>
    <property type="molecule type" value="Genomic_DNA"/>
</dbReference>
<dbReference type="OrthoDB" id="8689816at2"/>
<dbReference type="AlphaFoldDB" id="A0A2G9C7E5"/>
<dbReference type="Proteomes" id="UP000231501">
    <property type="component" value="Unassembled WGS sequence"/>
</dbReference>
<evidence type="ECO:0000313" key="3">
    <source>
        <dbReference type="EMBL" id="PIM52361.1"/>
    </source>
</evidence>
<keyword evidence="4" id="KW-1185">Reference proteome</keyword>
<evidence type="ECO:0000313" key="4">
    <source>
        <dbReference type="Proteomes" id="UP000231501"/>
    </source>
</evidence>
<sequence length="82" mass="9730">MWLIVIGVLLIALKLAEFGPIGALSWWWVLSPFVLAVLWWEFADKSGYTKRKEMDKLEERKESRRQRSLEALGQADKQRKRR</sequence>